<reference evidence="4 5" key="1">
    <citation type="submission" date="2009-10" db="EMBL/GenBank/DDBJ databases">
        <title>Complete sequence of chromosome of Ammonifex degensii KC4.</title>
        <authorList>
            <consortium name="US DOE Joint Genome Institute"/>
            <person name="Kerfeld C."/>
            <person name="Goodner B."/>
            <person name="Huber H."/>
            <person name="Stetter K."/>
            <person name="Lucas S."/>
            <person name="Copeland A."/>
            <person name="Lapidus A."/>
            <person name="Glavina del Rio T."/>
            <person name="Dalin E."/>
            <person name="Tice H."/>
            <person name="Bruce D."/>
            <person name="Goodwin L."/>
            <person name="Pitluck S."/>
            <person name="Saunders E."/>
            <person name="Brettin T."/>
            <person name="Detter J.C."/>
            <person name="Han C."/>
            <person name="Larimer F."/>
            <person name="Land M."/>
            <person name="Hauser L."/>
            <person name="Kyrpides N."/>
            <person name="Ovchinnikova G."/>
            <person name="Richardson P."/>
        </authorList>
    </citation>
    <scope>NUCLEOTIDE SEQUENCE [LARGE SCALE GENOMIC DNA]</scope>
    <source>
        <strain evidence="5">DSM 10501 / KC4</strain>
    </source>
</reference>
<dbReference type="GO" id="GO:0051536">
    <property type="term" value="F:iron-sulfur cluster binding"/>
    <property type="evidence" value="ECO:0007669"/>
    <property type="project" value="UniProtKB-KW"/>
</dbReference>
<evidence type="ECO:0000313" key="4">
    <source>
        <dbReference type="EMBL" id="ACX52800.1"/>
    </source>
</evidence>
<dbReference type="PANTHER" id="PTHR30548">
    <property type="entry name" value="2-HYDROXYGLUTARYL-COA DEHYDRATASE, D-COMPONENT-RELATED"/>
    <property type="match status" value="1"/>
</dbReference>
<keyword evidence="3" id="KW-0411">Iron-sulfur</keyword>
<dbReference type="EMBL" id="CP001785">
    <property type="protein sequence ID" value="ACX52800.1"/>
    <property type="molecule type" value="Genomic_DNA"/>
</dbReference>
<comment type="cofactor">
    <cofactor evidence="1">
        <name>[4Fe-4S] cluster</name>
        <dbReference type="ChEBI" id="CHEBI:49883"/>
    </cofactor>
</comment>
<dbReference type="AlphaFoldDB" id="C9R921"/>
<dbReference type="RefSeq" id="WP_015739677.1">
    <property type="nucleotide sequence ID" value="NC_013385.1"/>
</dbReference>
<evidence type="ECO:0000256" key="2">
    <source>
        <dbReference type="ARBA" id="ARBA00005806"/>
    </source>
</evidence>
<dbReference type="InterPro" id="IPR010327">
    <property type="entry name" value="FldB/FldC_alpha/beta"/>
</dbReference>
<protein>
    <submittedName>
        <fullName evidence="4">2-hydroxyglutaryl-CoA dehydratase D-component</fullName>
    </submittedName>
</protein>
<evidence type="ECO:0000256" key="1">
    <source>
        <dbReference type="ARBA" id="ARBA00001966"/>
    </source>
</evidence>
<accession>C9R921</accession>
<proteinExistence type="inferred from homology"/>
<sequence>MTTVGWICSYTPRELFRALGFKERRLWGIDPRGSSLPHLAANLCGYSRACLAQALEEGRPEVLVVAGSCHALIHLYAALQLEGLKHLFFLPLPRLGAPEAEEFFAAALRRLAEELAAVGGGRLDEEGLREALQEGMKERREKVRLYQEPVSGSSRYLYLRGEGKDLAPASSDSLRLLLTGSPPPPRLLQLIEECGGYLAVEDCCGAYRDLGFPEIEEAEDPFLTLARLYLRRPPCPRMVGDRAHRFEYLRGLIEGFRVEGIVYHTVKFCDHALYELAAVRRWAEKEGIPLLWVETEYGEPGEQARVRLAAFVEMLAARRESL</sequence>
<dbReference type="HOGENOM" id="CLU_053697_0_0_9"/>
<keyword evidence="5" id="KW-1185">Reference proteome</keyword>
<dbReference type="Pfam" id="PF06050">
    <property type="entry name" value="HGD-D"/>
    <property type="match status" value="1"/>
</dbReference>
<dbReference type="OrthoDB" id="9810278at2"/>
<dbReference type="Gene3D" id="3.40.50.11900">
    <property type="match status" value="1"/>
</dbReference>
<dbReference type="Gene3D" id="3.40.50.11890">
    <property type="match status" value="1"/>
</dbReference>
<dbReference type="Proteomes" id="UP000002620">
    <property type="component" value="Chromosome"/>
</dbReference>
<evidence type="ECO:0000256" key="3">
    <source>
        <dbReference type="ARBA" id="ARBA00023014"/>
    </source>
</evidence>
<dbReference type="KEGG" id="adg:Adeg_1708"/>
<evidence type="ECO:0000313" key="5">
    <source>
        <dbReference type="Proteomes" id="UP000002620"/>
    </source>
</evidence>
<keyword evidence="3" id="KW-0408">Iron</keyword>
<gene>
    <name evidence="4" type="ordered locus">Adeg_1708</name>
</gene>
<organism evidence="4 5">
    <name type="scientific">Ammonifex degensii (strain DSM 10501 / KC4)</name>
    <dbReference type="NCBI Taxonomy" id="429009"/>
    <lineage>
        <taxon>Bacteria</taxon>
        <taxon>Bacillati</taxon>
        <taxon>Bacillota</taxon>
        <taxon>Clostridia</taxon>
        <taxon>Thermoanaerobacterales</taxon>
        <taxon>Thermoanaerobacteraceae</taxon>
        <taxon>Ammonifex</taxon>
    </lineage>
</organism>
<dbReference type="PANTHER" id="PTHR30548:SF1">
    <property type="entry name" value="DEHYDRATASE SUBUNIT MJ0007-RELATED"/>
    <property type="match status" value="1"/>
</dbReference>
<dbReference type="eggNOG" id="COG1775">
    <property type="taxonomic scope" value="Bacteria"/>
</dbReference>
<comment type="similarity">
    <text evidence="2">Belongs to the FldB/FldC dehydratase alpha/beta subunit family.</text>
</comment>
<keyword evidence="3" id="KW-0479">Metal-binding</keyword>
<dbReference type="GO" id="GO:0016836">
    <property type="term" value="F:hydro-lyase activity"/>
    <property type="evidence" value="ECO:0007669"/>
    <property type="project" value="UniProtKB-ARBA"/>
</dbReference>
<dbReference type="STRING" id="429009.Adeg_1708"/>
<name>C9R921_AMMDK</name>